<organism evidence="3 4">
    <name type="scientific">Isoptericola jiangsuensis</name>
    <dbReference type="NCBI Taxonomy" id="548579"/>
    <lineage>
        <taxon>Bacteria</taxon>
        <taxon>Bacillati</taxon>
        <taxon>Actinomycetota</taxon>
        <taxon>Actinomycetes</taxon>
        <taxon>Micrococcales</taxon>
        <taxon>Promicromonosporaceae</taxon>
        <taxon>Isoptericola</taxon>
    </lineage>
</organism>
<dbReference type="AlphaFoldDB" id="A0A2A9EZB2"/>
<comment type="caution">
    <text evidence="3">The sequence shown here is derived from an EMBL/GenBank/DDBJ whole genome shotgun (WGS) entry which is preliminary data.</text>
</comment>
<dbReference type="Proteomes" id="UP000224130">
    <property type="component" value="Unassembled WGS sequence"/>
</dbReference>
<accession>A0A2A9EZB2</accession>
<feature type="region of interest" description="Disordered" evidence="1">
    <location>
        <begin position="374"/>
        <end position="441"/>
    </location>
</feature>
<evidence type="ECO:0000313" key="3">
    <source>
        <dbReference type="EMBL" id="PFG44093.1"/>
    </source>
</evidence>
<dbReference type="RefSeq" id="WP_141538693.1">
    <property type="nucleotide sequence ID" value="NZ_PDJJ01000001.1"/>
</dbReference>
<gene>
    <name evidence="3" type="ORF">ATJ88_2811</name>
</gene>
<proteinExistence type="predicted"/>
<keyword evidence="2" id="KW-0812">Transmembrane</keyword>
<feature type="transmembrane region" description="Helical" evidence="2">
    <location>
        <begin position="306"/>
        <end position="326"/>
    </location>
</feature>
<feature type="compositionally biased region" description="Basic and acidic residues" evidence="1">
    <location>
        <begin position="27"/>
        <end position="36"/>
    </location>
</feature>
<feature type="compositionally biased region" description="Pro residues" evidence="1">
    <location>
        <begin position="15"/>
        <end position="26"/>
    </location>
</feature>
<keyword evidence="2" id="KW-1133">Transmembrane helix</keyword>
<evidence type="ECO:0000256" key="2">
    <source>
        <dbReference type="SAM" id="Phobius"/>
    </source>
</evidence>
<keyword evidence="4" id="KW-1185">Reference proteome</keyword>
<keyword evidence="2" id="KW-0472">Membrane</keyword>
<evidence type="ECO:0000313" key="4">
    <source>
        <dbReference type="Proteomes" id="UP000224130"/>
    </source>
</evidence>
<protein>
    <submittedName>
        <fullName evidence="3">Uncharacterized protein</fullName>
    </submittedName>
</protein>
<feature type="region of interest" description="Disordered" evidence="1">
    <location>
        <begin position="1"/>
        <end position="36"/>
    </location>
</feature>
<evidence type="ECO:0000256" key="1">
    <source>
        <dbReference type="SAM" id="MobiDB-lite"/>
    </source>
</evidence>
<feature type="compositionally biased region" description="Basic and acidic residues" evidence="1">
    <location>
        <begin position="1"/>
        <end position="11"/>
    </location>
</feature>
<feature type="transmembrane region" description="Helical" evidence="2">
    <location>
        <begin position="212"/>
        <end position="233"/>
    </location>
</feature>
<feature type="transmembrane region" description="Helical" evidence="2">
    <location>
        <begin position="275"/>
        <end position="294"/>
    </location>
</feature>
<feature type="compositionally biased region" description="Low complexity" evidence="1">
    <location>
        <begin position="422"/>
        <end position="432"/>
    </location>
</feature>
<dbReference type="OrthoDB" id="3400507at2"/>
<sequence>MDDSTRGRRGEVPGAPSPVAYPWPPPDKVREKDRDRPRKRIWVPHVDSELRALWLRTDLALAQADARDATVPAPGTTSATTGTTAEERRILADGIKDLISRAVNAAHRRDPVPGRILNWWRGTLVEQTYHNLHMARAQIIDLLPEEEVNAEIPGVVARVHATLHPDDTRRVSQQQLYLQPLADRRAWTRRLMEDGYEALDYRHARLRNFRNIVLGAAIVIILLLTATCVYVTLHPSDVPLCFAEVTASGAPVASAGTVLNCPTGSGVAAPSGGDVLVVALLGLLGGALAATVSIRKLGGSDGAYDVPVALAWLKVPLGALTAILGLLALRGQFVPGLTNLDSQEQILAYAVLFGFAQQAFTSVLDRKAGDLVDALPTKDSQPGGSAAPEKLFPPPSTKDGGDAAAEQAGGAQAGGVTPPKEAPSGRGAARTGPRARRPAGA</sequence>
<name>A0A2A9EZB2_9MICO</name>
<reference evidence="3 4" key="1">
    <citation type="submission" date="2017-10" db="EMBL/GenBank/DDBJ databases">
        <title>Sequencing the genomes of 1000 actinobacteria strains.</title>
        <authorList>
            <person name="Klenk H.-P."/>
        </authorList>
    </citation>
    <scope>NUCLEOTIDE SEQUENCE [LARGE SCALE GENOMIC DNA]</scope>
    <source>
        <strain evidence="3 4">DSM 21863</strain>
    </source>
</reference>
<dbReference type="EMBL" id="PDJJ01000001">
    <property type="protein sequence ID" value="PFG44093.1"/>
    <property type="molecule type" value="Genomic_DNA"/>
</dbReference>